<name>A0ABP6W896_9GAMM</name>
<evidence type="ECO:0000313" key="2">
    <source>
        <dbReference type="EMBL" id="GAA3547506.1"/>
    </source>
</evidence>
<keyword evidence="3" id="KW-1185">Reference proteome</keyword>
<dbReference type="EMBL" id="BAABCX010000005">
    <property type="protein sequence ID" value="GAA3547506.1"/>
    <property type="molecule type" value="Genomic_DNA"/>
</dbReference>
<dbReference type="Gene3D" id="3.10.350.10">
    <property type="entry name" value="LysM domain"/>
    <property type="match status" value="1"/>
</dbReference>
<dbReference type="PROSITE" id="PS51257">
    <property type="entry name" value="PROKAR_LIPOPROTEIN"/>
    <property type="match status" value="1"/>
</dbReference>
<dbReference type="InterPro" id="IPR036779">
    <property type="entry name" value="LysM_dom_sf"/>
</dbReference>
<protein>
    <submittedName>
        <fullName evidence="2">LysM peptidoglycan-binding domain-containing protein</fullName>
    </submittedName>
</protein>
<proteinExistence type="predicted"/>
<reference evidence="3" key="1">
    <citation type="journal article" date="2019" name="Int. J. Syst. Evol. Microbiol.">
        <title>The Global Catalogue of Microorganisms (GCM) 10K type strain sequencing project: providing services to taxonomists for standard genome sequencing and annotation.</title>
        <authorList>
            <consortium name="The Broad Institute Genomics Platform"/>
            <consortium name="The Broad Institute Genome Sequencing Center for Infectious Disease"/>
            <person name="Wu L."/>
            <person name="Ma J."/>
        </authorList>
    </citation>
    <scope>NUCLEOTIDE SEQUENCE [LARGE SCALE GENOMIC DNA]</scope>
    <source>
        <strain evidence="3">JCM 17110</strain>
    </source>
</reference>
<dbReference type="Proteomes" id="UP001500795">
    <property type="component" value="Unassembled WGS sequence"/>
</dbReference>
<dbReference type="InterPro" id="IPR052196">
    <property type="entry name" value="Bact_Kbp"/>
</dbReference>
<sequence length="368" mass="40323">MAMKLRPILLVGLLVGCGFSLQAETLALKDGYPSSYRVKKGDTLWDISAHFLRSPWLWPRLWQANPQVSNPHLIYPGDLLTLIWVDGQPRLVREPPTGNRVRLSPRVRIESAIPTISYASIASFTDSQHMVAPSALNDMPYVLGDEDGRSMMVPGRQVHVRGTLKDGELYAVYRPADVVLDNYSGEPLAQKATLVGTLTVAAQLDNQTAIADISSLKQDMRQGDRVLPLPSQEAIAVFYYPHPGPSLAQSHVVTMGREDSIAGKNSVVFINKGQRDGIQSGDLYSVMKPGPGVYDNSGYHQGEPLYSDSASLYQRLVGQPERLPAKPIARLMVFKVYDKLSAALVLDSEDMIRIGYPIGKVKDAGPGS</sequence>
<accession>A0ABP6W896</accession>
<organism evidence="2 3">
    <name type="scientific">Zobellella aerophila</name>
    <dbReference type="NCBI Taxonomy" id="870480"/>
    <lineage>
        <taxon>Bacteria</taxon>
        <taxon>Pseudomonadati</taxon>
        <taxon>Pseudomonadota</taxon>
        <taxon>Gammaproteobacteria</taxon>
        <taxon>Aeromonadales</taxon>
        <taxon>Aeromonadaceae</taxon>
        <taxon>Zobellella</taxon>
    </lineage>
</organism>
<dbReference type="PANTHER" id="PTHR34700">
    <property type="entry name" value="POTASSIUM BINDING PROTEIN KBP"/>
    <property type="match status" value="1"/>
</dbReference>
<dbReference type="SUPFAM" id="SSF54106">
    <property type="entry name" value="LysM domain"/>
    <property type="match status" value="1"/>
</dbReference>
<evidence type="ECO:0000313" key="3">
    <source>
        <dbReference type="Proteomes" id="UP001500795"/>
    </source>
</evidence>
<feature type="domain" description="LysM" evidence="1">
    <location>
        <begin position="34"/>
        <end position="82"/>
    </location>
</feature>
<dbReference type="Pfam" id="PF01476">
    <property type="entry name" value="LysM"/>
    <property type="match status" value="1"/>
</dbReference>
<dbReference type="PANTHER" id="PTHR34700:SF4">
    <property type="entry name" value="PHAGE-LIKE ELEMENT PBSX PROTEIN XKDP"/>
    <property type="match status" value="1"/>
</dbReference>
<dbReference type="InterPro" id="IPR018392">
    <property type="entry name" value="LysM"/>
</dbReference>
<comment type="caution">
    <text evidence="2">The sequence shown here is derived from an EMBL/GenBank/DDBJ whole genome shotgun (WGS) entry which is preliminary data.</text>
</comment>
<dbReference type="SMART" id="SM00257">
    <property type="entry name" value="LysM"/>
    <property type="match status" value="1"/>
</dbReference>
<gene>
    <name evidence="2" type="ORF">GCM10022394_29440</name>
</gene>
<dbReference type="PROSITE" id="PS51782">
    <property type="entry name" value="LYSM"/>
    <property type="match status" value="1"/>
</dbReference>
<dbReference type="CDD" id="cd00118">
    <property type="entry name" value="LysM"/>
    <property type="match status" value="1"/>
</dbReference>
<evidence type="ECO:0000259" key="1">
    <source>
        <dbReference type="PROSITE" id="PS51782"/>
    </source>
</evidence>